<comment type="caution">
    <text evidence="2">The sequence shown here is derived from an EMBL/GenBank/DDBJ whole genome shotgun (WGS) entry which is preliminary data.</text>
</comment>
<dbReference type="EMBL" id="JACVDC010000005">
    <property type="protein sequence ID" value="MBC9794975.1"/>
    <property type="molecule type" value="Genomic_DNA"/>
</dbReference>
<dbReference type="SMART" id="SM01235">
    <property type="entry name" value="Haem_bd"/>
    <property type="match status" value="1"/>
</dbReference>
<organism evidence="2 3">
    <name type="scientific">Sinomicrobium weinanense</name>
    <dbReference type="NCBI Taxonomy" id="2842200"/>
    <lineage>
        <taxon>Bacteria</taxon>
        <taxon>Pseudomonadati</taxon>
        <taxon>Bacteroidota</taxon>
        <taxon>Flavobacteriia</taxon>
        <taxon>Flavobacteriales</taxon>
        <taxon>Flavobacteriaceae</taxon>
        <taxon>Sinomicrobium</taxon>
    </lineage>
</organism>
<proteinExistence type="predicted"/>
<dbReference type="InterPro" id="IPR025992">
    <property type="entry name" value="Haem-bd"/>
</dbReference>
<dbReference type="Pfam" id="PF14376">
    <property type="entry name" value="Haem_bd"/>
    <property type="match status" value="1"/>
</dbReference>
<reference evidence="2 3" key="1">
    <citation type="submission" date="2020-09" db="EMBL/GenBank/DDBJ databases">
        <title>Sinomicrobium weinanense sp. nov., a halophilic bacteria isolated from saline-alkali soil.</title>
        <authorList>
            <person name="Wu P."/>
            <person name="Ren H."/>
            <person name="Mei Y."/>
            <person name="Liang Y."/>
            <person name="Chen Z."/>
        </authorList>
    </citation>
    <scope>NUCLEOTIDE SEQUENCE [LARGE SCALE GENOMIC DNA]</scope>
    <source>
        <strain evidence="2 3">FJxs</strain>
    </source>
</reference>
<keyword evidence="3" id="KW-1185">Reference proteome</keyword>
<feature type="domain" description="Haem-binding" evidence="1">
    <location>
        <begin position="12"/>
        <end position="147"/>
    </location>
</feature>
<dbReference type="Proteomes" id="UP000653730">
    <property type="component" value="Unassembled WGS sequence"/>
</dbReference>
<dbReference type="AlphaFoldDB" id="A0A926JPA6"/>
<protein>
    <submittedName>
        <fullName evidence="2">Heme-binding domain-containing protein</fullName>
    </submittedName>
</protein>
<accession>A0A926JPA6</accession>
<gene>
    <name evidence="2" type="ORF">IBL28_03270</name>
</gene>
<evidence type="ECO:0000313" key="3">
    <source>
        <dbReference type="Proteomes" id="UP000653730"/>
    </source>
</evidence>
<evidence type="ECO:0000313" key="2">
    <source>
        <dbReference type="EMBL" id="MBC9794975.1"/>
    </source>
</evidence>
<dbReference type="RefSeq" id="WP_187964129.1">
    <property type="nucleotide sequence ID" value="NZ_JACVDC010000005.1"/>
</dbReference>
<name>A0A926JPA6_9FLAO</name>
<sequence>MKYLKISGLLILVALVGIQFIPTSLNQSEVVPPSDFMISNEVPEHIERKIRVSCYDCHSNNTEYPWYSTVQPMAWILEDHITEGKEELNFSEWDDYSSRKKRSKLRSVKSQIESNKMPLSSYTLLHRDAVISEKEKKMLLEWLETLEAR</sequence>
<evidence type="ECO:0000259" key="1">
    <source>
        <dbReference type="SMART" id="SM01235"/>
    </source>
</evidence>